<dbReference type="RefSeq" id="WP_092170634.1">
    <property type="nucleotide sequence ID" value="NZ_FNZH01000002.1"/>
</dbReference>
<dbReference type="STRING" id="1416801.SAMN05192553_102142"/>
<keyword evidence="1" id="KW-0812">Transmembrane</keyword>
<dbReference type="Pfam" id="PF03929">
    <property type="entry name" value="PepSY_TM"/>
    <property type="match status" value="1"/>
</dbReference>
<evidence type="ECO:0000313" key="3">
    <source>
        <dbReference type="Proteomes" id="UP000199403"/>
    </source>
</evidence>
<evidence type="ECO:0000256" key="1">
    <source>
        <dbReference type="SAM" id="Phobius"/>
    </source>
</evidence>
<dbReference type="Proteomes" id="UP000199403">
    <property type="component" value="Unassembled WGS sequence"/>
</dbReference>
<dbReference type="OrthoDB" id="111691at2"/>
<keyword evidence="1" id="KW-0472">Membrane</keyword>
<evidence type="ECO:0000313" key="2">
    <source>
        <dbReference type="EMBL" id="SEJ05272.1"/>
    </source>
</evidence>
<protein>
    <submittedName>
        <fullName evidence="2">Uncharacterized iron-regulated membrane protein</fullName>
    </submittedName>
</protein>
<dbReference type="PANTHER" id="PTHR34219:SF3">
    <property type="entry name" value="BLL7967 PROTEIN"/>
    <property type="match status" value="1"/>
</dbReference>
<keyword evidence="1" id="KW-1133">Transmembrane helix</keyword>
<keyword evidence="3" id="KW-1185">Reference proteome</keyword>
<sequence length="417" mass="46736">MNTPGTNLSWITIRKFVNDIHLWAGLISGIVLLIVCLTGTLYVYNTEIREWAASHLYRVEVPPGQTRLAVETILENGQKYIEGDITGLKIPYEANRSLQVTARAEGDLSRFGTTYFFNPYTAAYLGNSKEPNPAAEVMGKLFSLHRWLLLDKIEEPLIGGLENRKLGSYITGSATILFTIGVLTGLIIWVPRKARYWRKGLKIKFDSNWKRINHDLHNTLAFYSALVLFLMGVTGPFWSFPWYREGLQKTLGTYQERREAKPEKSAATTNAAPKESGAMALFPMEEYVEVADLALGYKGSYSIDLPQKGATDVRISKKRAGFFAPAASDQVVVDAGTKAVKQVALFRDQPFNQRISRSIKALHVGDVYGSFSKLLYFISCLIATSLPVTGTLIWINKMKKKKQTRKPAKGRETVTSY</sequence>
<feature type="transmembrane region" description="Helical" evidence="1">
    <location>
        <begin position="220"/>
        <end position="240"/>
    </location>
</feature>
<feature type="transmembrane region" description="Helical" evidence="1">
    <location>
        <begin position="374"/>
        <end position="395"/>
    </location>
</feature>
<dbReference type="EMBL" id="FNZH01000002">
    <property type="protein sequence ID" value="SEJ05272.1"/>
    <property type="molecule type" value="Genomic_DNA"/>
</dbReference>
<dbReference type="AlphaFoldDB" id="A0A1H6VYI1"/>
<accession>A0A1H6VYI1</accession>
<dbReference type="InterPro" id="IPR005625">
    <property type="entry name" value="PepSY-ass_TM"/>
</dbReference>
<organism evidence="2 3">
    <name type="scientific">Cyclobacterium xiamenense</name>
    <dbReference type="NCBI Taxonomy" id="1297121"/>
    <lineage>
        <taxon>Bacteria</taxon>
        <taxon>Pseudomonadati</taxon>
        <taxon>Bacteroidota</taxon>
        <taxon>Cytophagia</taxon>
        <taxon>Cytophagales</taxon>
        <taxon>Cyclobacteriaceae</taxon>
        <taxon>Cyclobacterium</taxon>
    </lineage>
</organism>
<dbReference type="PANTHER" id="PTHR34219">
    <property type="entry name" value="IRON-REGULATED INNER MEMBRANE PROTEIN-RELATED"/>
    <property type="match status" value="1"/>
</dbReference>
<reference evidence="3" key="1">
    <citation type="submission" date="2016-10" db="EMBL/GenBank/DDBJ databases">
        <authorList>
            <person name="Varghese N."/>
            <person name="Submissions S."/>
        </authorList>
    </citation>
    <scope>NUCLEOTIDE SEQUENCE [LARGE SCALE GENOMIC DNA]</scope>
    <source>
        <strain evidence="3">IBRC-M 10761</strain>
    </source>
</reference>
<gene>
    <name evidence="2" type="ORF">SAMN05192553_102142</name>
</gene>
<feature type="transmembrane region" description="Helical" evidence="1">
    <location>
        <begin position="166"/>
        <end position="190"/>
    </location>
</feature>
<feature type="transmembrane region" description="Helical" evidence="1">
    <location>
        <begin position="20"/>
        <end position="44"/>
    </location>
</feature>
<proteinExistence type="predicted"/>
<name>A0A1H6VYI1_9BACT</name>